<sequence>MEINAEIKIKPDELLQGAQAAVGADTHGRAVLTVDGKPVASKEFEPADGSEVRFSEKIQLQPEEIALNKPARGQISGGIPQRSQAVQQHVSFKEKEGEPFRERERGYEQIQGVPPSARGQSHMKNADDRSVSPTAQSTPMHHREEARRHEEAQYERPIAYAQPVRHVPQTATPSKSARTLVKEETKVQTPGQAVGEFEKQARKSPLSPEEQPYISPEYQKSQHGLLTRAADALIGAERAVFDTLGSVVYGTKETVKGAGQAVADTVESGYDKTADALASGAHAVNQGASAVKEGAKQAGEAVIDTTKAVGNKISETGEAVRESIPGRPDIEGRIAESLKPAPGQLEKEFQGLKDTKHAIEDVGHGIADTTKQAGQRVADTTTAAGQAVKDTIVGAGDVAKSAGKAVVDTTKSAGGKVADTAKSTGEAVGDTAKAAGKGVVDTTQAVGEKISGTAKAAGSAVVDTSKATGRGVAEAAKGAAGAAEQARQGVMDTTKAAGDKVSDTAKQAGRATTDTARAAGEKTAEAGRKVKDSMPAMPDIEGRIAESLKPAPEVVREMHERPLGGAKEHLRTHGVERPEFATPHRGGEQRQKPETTTPMDVIGQKREILGDYSVRPLSEKEKKEYESLNRQRIENLPPSQHGEGVHLVHRREGPFPETGDTERSRLSTTPLFEERKSFFESFAQPEEGAEHALPYHHVAYLPPAPEVARLHEIPKHASVKEQAERFEHHEKRPEETGLRPSAPVFHPRSENTQEAGRVGQEQISGFQQQDTVAAPKGEITVKKKVVEESQTVKPVSMSDQNEIESAKKIAQALAGEDEEGRRTLDAASNLTELGGIRLKRAIREGKTDITKNADGSLAFANPENPNDREIIYAKPPSDSVLFAAKEGRAPPRDH</sequence>
<reference evidence="2" key="1">
    <citation type="submission" date="2023-07" db="EMBL/GenBank/DDBJ databases">
        <title>Chromosome-level genome assembly of Artemia franciscana.</title>
        <authorList>
            <person name="Jo E."/>
        </authorList>
    </citation>
    <scope>NUCLEOTIDE SEQUENCE</scope>
    <source>
        <tissue evidence="2">Whole body</tissue>
    </source>
</reference>
<feature type="compositionally biased region" description="Polar residues" evidence="1">
    <location>
        <begin position="761"/>
        <end position="771"/>
    </location>
</feature>
<feature type="region of interest" description="Disordered" evidence="1">
    <location>
        <begin position="72"/>
        <end position="219"/>
    </location>
</feature>
<dbReference type="Gene3D" id="1.20.120.20">
    <property type="entry name" value="Apolipoprotein"/>
    <property type="match status" value="1"/>
</dbReference>
<keyword evidence="3" id="KW-1185">Reference proteome</keyword>
<feature type="region of interest" description="Disordered" evidence="1">
    <location>
        <begin position="720"/>
        <end position="779"/>
    </location>
</feature>
<evidence type="ECO:0000313" key="3">
    <source>
        <dbReference type="Proteomes" id="UP001187531"/>
    </source>
</evidence>
<feature type="region of interest" description="Disordered" evidence="1">
    <location>
        <begin position="493"/>
        <end position="531"/>
    </location>
</feature>
<dbReference type="EMBL" id="JAVRJZ010000006">
    <property type="protein sequence ID" value="KAK2721568.1"/>
    <property type="molecule type" value="Genomic_DNA"/>
</dbReference>
<feature type="compositionally biased region" description="Basic and acidic residues" evidence="1">
    <location>
        <begin position="141"/>
        <end position="154"/>
    </location>
</feature>
<dbReference type="Gene3D" id="1.10.287.700">
    <property type="entry name" value="Helix hairpin bin"/>
    <property type="match status" value="1"/>
</dbReference>
<feature type="compositionally biased region" description="Basic and acidic residues" evidence="1">
    <location>
        <begin position="720"/>
        <end position="737"/>
    </location>
</feature>
<name>A0AA88I2A7_ARTSF</name>
<organism evidence="2 3">
    <name type="scientific">Artemia franciscana</name>
    <name type="common">Brine shrimp</name>
    <name type="synonym">Artemia sanfranciscana</name>
    <dbReference type="NCBI Taxonomy" id="6661"/>
    <lineage>
        <taxon>Eukaryota</taxon>
        <taxon>Metazoa</taxon>
        <taxon>Ecdysozoa</taxon>
        <taxon>Arthropoda</taxon>
        <taxon>Crustacea</taxon>
        <taxon>Branchiopoda</taxon>
        <taxon>Anostraca</taxon>
        <taxon>Artemiidae</taxon>
        <taxon>Artemia</taxon>
    </lineage>
</organism>
<dbReference type="AlphaFoldDB" id="A0AA88I2A7"/>
<dbReference type="Proteomes" id="UP001187531">
    <property type="component" value="Unassembled WGS sequence"/>
</dbReference>
<gene>
    <name evidence="2" type="ORF">QYM36_003755</name>
</gene>
<feature type="compositionally biased region" description="Polar residues" evidence="1">
    <location>
        <begin position="81"/>
        <end position="90"/>
    </location>
</feature>
<feature type="compositionally biased region" description="Basic and acidic residues" evidence="1">
    <location>
        <begin position="519"/>
        <end position="531"/>
    </location>
</feature>
<comment type="caution">
    <text evidence="2">The sequence shown here is derived from an EMBL/GenBank/DDBJ whole genome shotgun (WGS) entry which is preliminary data.</text>
</comment>
<proteinExistence type="predicted"/>
<evidence type="ECO:0000313" key="2">
    <source>
        <dbReference type="EMBL" id="KAK2721568.1"/>
    </source>
</evidence>
<feature type="compositionally biased region" description="Low complexity" evidence="1">
    <location>
        <begin position="508"/>
        <end position="518"/>
    </location>
</feature>
<accession>A0AA88I2A7</accession>
<feature type="compositionally biased region" description="Basic and acidic residues" evidence="1">
    <location>
        <begin position="91"/>
        <end position="107"/>
    </location>
</feature>
<evidence type="ECO:0000256" key="1">
    <source>
        <dbReference type="SAM" id="MobiDB-lite"/>
    </source>
</evidence>
<protein>
    <submittedName>
        <fullName evidence="2">Uncharacterized protein</fullName>
    </submittedName>
</protein>